<dbReference type="InterPro" id="IPR010982">
    <property type="entry name" value="Lambda_DNA-bd_dom_sf"/>
</dbReference>
<dbReference type="EMBL" id="BSRX01000056">
    <property type="protein sequence ID" value="GLW58656.1"/>
    <property type="molecule type" value="Genomic_DNA"/>
</dbReference>
<dbReference type="Pfam" id="PF13560">
    <property type="entry name" value="HTH_31"/>
    <property type="match status" value="1"/>
</dbReference>
<proteinExistence type="predicted"/>
<reference evidence="2" key="1">
    <citation type="submission" date="2023-02" db="EMBL/GenBank/DDBJ databases">
        <title>Kitasatospora phosalacinea NBRC 14362.</title>
        <authorList>
            <person name="Ichikawa N."/>
            <person name="Sato H."/>
            <person name="Tonouchi N."/>
        </authorList>
    </citation>
    <scope>NUCLEOTIDE SEQUENCE</scope>
    <source>
        <strain evidence="2">NBRC 14362</strain>
    </source>
</reference>
<dbReference type="Proteomes" id="UP001165143">
    <property type="component" value="Unassembled WGS sequence"/>
</dbReference>
<organism evidence="2 3">
    <name type="scientific">Kitasatospora phosalacinea</name>
    <dbReference type="NCBI Taxonomy" id="2065"/>
    <lineage>
        <taxon>Bacteria</taxon>
        <taxon>Bacillati</taxon>
        <taxon>Actinomycetota</taxon>
        <taxon>Actinomycetes</taxon>
        <taxon>Kitasatosporales</taxon>
        <taxon>Streptomycetaceae</taxon>
        <taxon>Kitasatospora</taxon>
    </lineage>
</organism>
<protein>
    <recommendedName>
        <fullName evidence="1">DUF5753 domain-containing protein</fullName>
    </recommendedName>
</protein>
<dbReference type="RefSeq" id="WP_033256763.1">
    <property type="nucleotide sequence ID" value="NZ_BSRX01000056.1"/>
</dbReference>
<sequence>MVLGAHLKAERGPRTQAQVVAEAGKLVSKSVYSRLEGGEVRVDKPRTMPALLKALGVPEGPRHDELVALAFAASKEGWASKFRSGHREAVPDSMLRLTSLEQSATEQFVVDCNTIPGQLQTRAYCRLVTARTLSASLRDAGMEGVVAGVRDERSRRFAERLVTDRPTARFFIAQSALYAHFGQPEVLIEQLQVLLDLADARDLPVGIRVITSKHPLAVPVNTLVRLGFAKSKYPVPDVIYNEVGWQAFFHRGPLTGIEEVTDPNYVDLDDLVDNVLMRAPGYRASRRLIEDALLSAQLRL</sequence>
<evidence type="ECO:0000313" key="2">
    <source>
        <dbReference type="EMBL" id="GLW58656.1"/>
    </source>
</evidence>
<dbReference type="AlphaFoldDB" id="A0A9W6PP90"/>
<accession>A0A9W6PP90</accession>
<evidence type="ECO:0000259" key="1">
    <source>
        <dbReference type="Pfam" id="PF19054"/>
    </source>
</evidence>
<feature type="domain" description="DUF5753" evidence="1">
    <location>
        <begin position="96"/>
        <end position="250"/>
    </location>
</feature>
<name>A0A9W6PP90_9ACTN</name>
<dbReference type="Gene3D" id="1.10.260.40">
    <property type="entry name" value="lambda repressor-like DNA-binding domains"/>
    <property type="match status" value="1"/>
</dbReference>
<evidence type="ECO:0000313" key="3">
    <source>
        <dbReference type="Proteomes" id="UP001165143"/>
    </source>
</evidence>
<gene>
    <name evidence="2" type="ORF">Kpho01_66670</name>
</gene>
<dbReference type="Pfam" id="PF19054">
    <property type="entry name" value="DUF5753"/>
    <property type="match status" value="1"/>
</dbReference>
<comment type="caution">
    <text evidence="2">The sequence shown here is derived from an EMBL/GenBank/DDBJ whole genome shotgun (WGS) entry which is preliminary data.</text>
</comment>
<dbReference type="InterPro" id="IPR043917">
    <property type="entry name" value="DUF5753"/>
</dbReference>
<dbReference type="GO" id="GO:0003677">
    <property type="term" value="F:DNA binding"/>
    <property type="evidence" value="ECO:0007669"/>
    <property type="project" value="InterPro"/>
</dbReference>